<name>A0A5J5AA31_9ASTE</name>
<accession>A0A5J5AA31</accession>
<dbReference type="GO" id="GO:0080043">
    <property type="term" value="F:quercetin 3-O-glucosyltransferase activity"/>
    <property type="evidence" value="ECO:0007669"/>
    <property type="project" value="TreeGrafter"/>
</dbReference>
<keyword evidence="7" id="KW-1185">Reference proteome</keyword>
<dbReference type="OrthoDB" id="5835829at2759"/>
<sequence length="490" mass="54191">MDCSILLVTFPGQGHINPSLQFAKRLIRMGVKVTFATSVSVIRRVTTTTPTLEGLDFASFSDGYDDGITLADDVETFMSDFKIRGSQAVAELITSRADKGCPVTRVVYTTLVPWVAQVAYDLHITSTLLWIQPATMFDVYYYYFNGYGDVIRNNGNDLSSLIQLPGLPVLSIGDLPSFLLPSNSHNYALPLFKQHLDILDAETNPQVLVNTIDALEHEPLRAIQKFNMTAVGPLIPAAFLDGKDPSDTSSVLDLFQKSSDYVDWLNSKPESSVVYVSFGSISILSKQQTEEIACGLLESNRPFLWVVRPSGKQEEVNLSCREELQQQGMIVPWCSQVEVLSHPSLGCFVTHCGWNSSLESLVSGVPTVAFPQWTDQGTNAKLITDVWKTGVRVTAGEGGLVSSDEIKRCIEMVMGSGERGEEMRRNAKKWKDLAREAVKEGGSTDMNLKAFVNKLIREELLLGEPPVPIEKLKEDTNTTTRPMRLLVRDG</sequence>
<dbReference type="GO" id="GO:0080044">
    <property type="term" value="F:quercetin 7-O-glucosyltransferase activity"/>
    <property type="evidence" value="ECO:0007669"/>
    <property type="project" value="TreeGrafter"/>
</dbReference>
<dbReference type="PROSITE" id="PS00375">
    <property type="entry name" value="UDPGT"/>
    <property type="match status" value="1"/>
</dbReference>
<dbReference type="PANTHER" id="PTHR11926">
    <property type="entry name" value="GLUCOSYL/GLUCURONOSYL TRANSFERASES"/>
    <property type="match status" value="1"/>
</dbReference>
<gene>
    <name evidence="6" type="ORF">F0562_035246</name>
</gene>
<evidence type="ECO:0000256" key="3">
    <source>
        <dbReference type="ARBA" id="ARBA00022679"/>
    </source>
</evidence>
<dbReference type="SUPFAM" id="SSF53756">
    <property type="entry name" value="UDP-Glycosyltransferase/glycogen phosphorylase"/>
    <property type="match status" value="1"/>
</dbReference>
<protein>
    <recommendedName>
        <fullName evidence="5">Glycosyltransferase</fullName>
        <ecNumber evidence="5">2.4.1.-</ecNumber>
    </recommendedName>
</protein>
<keyword evidence="3 4" id="KW-0808">Transferase</keyword>
<evidence type="ECO:0000313" key="6">
    <source>
        <dbReference type="EMBL" id="KAA8527885.1"/>
    </source>
</evidence>
<dbReference type="EMBL" id="CM018045">
    <property type="protein sequence ID" value="KAA8527885.1"/>
    <property type="molecule type" value="Genomic_DNA"/>
</dbReference>
<keyword evidence="2 4" id="KW-0328">Glycosyltransferase</keyword>
<dbReference type="EC" id="2.4.1.-" evidence="5"/>
<dbReference type="Gene3D" id="3.40.50.2000">
    <property type="entry name" value="Glycogen Phosphorylase B"/>
    <property type="match status" value="2"/>
</dbReference>
<dbReference type="FunFam" id="3.40.50.2000:FF:000167">
    <property type="entry name" value="Glycosyltransferase"/>
    <property type="match status" value="1"/>
</dbReference>
<dbReference type="InterPro" id="IPR035595">
    <property type="entry name" value="UDP_glycos_trans_CS"/>
</dbReference>
<evidence type="ECO:0000256" key="5">
    <source>
        <dbReference type="RuleBase" id="RU362057"/>
    </source>
</evidence>
<dbReference type="AlphaFoldDB" id="A0A5J5AA31"/>
<reference evidence="6 7" key="1">
    <citation type="submission" date="2019-09" db="EMBL/GenBank/DDBJ databases">
        <title>A chromosome-level genome assembly of the Chinese tupelo Nyssa sinensis.</title>
        <authorList>
            <person name="Yang X."/>
            <person name="Kang M."/>
            <person name="Yang Y."/>
            <person name="Xiong H."/>
            <person name="Wang M."/>
            <person name="Zhang Z."/>
            <person name="Wang Z."/>
            <person name="Wu H."/>
            <person name="Ma T."/>
            <person name="Liu J."/>
            <person name="Xi Z."/>
        </authorList>
    </citation>
    <scope>NUCLEOTIDE SEQUENCE [LARGE SCALE GENOMIC DNA]</scope>
    <source>
        <strain evidence="6">J267</strain>
        <tissue evidence="6">Leaf</tissue>
    </source>
</reference>
<organism evidence="6 7">
    <name type="scientific">Nyssa sinensis</name>
    <dbReference type="NCBI Taxonomy" id="561372"/>
    <lineage>
        <taxon>Eukaryota</taxon>
        <taxon>Viridiplantae</taxon>
        <taxon>Streptophyta</taxon>
        <taxon>Embryophyta</taxon>
        <taxon>Tracheophyta</taxon>
        <taxon>Spermatophyta</taxon>
        <taxon>Magnoliopsida</taxon>
        <taxon>eudicotyledons</taxon>
        <taxon>Gunneridae</taxon>
        <taxon>Pentapetalae</taxon>
        <taxon>asterids</taxon>
        <taxon>Cornales</taxon>
        <taxon>Nyssaceae</taxon>
        <taxon>Nyssa</taxon>
    </lineage>
</organism>
<evidence type="ECO:0000313" key="7">
    <source>
        <dbReference type="Proteomes" id="UP000325577"/>
    </source>
</evidence>
<comment type="similarity">
    <text evidence="1 4">Belongs to the UDP-glycosyltransferase family.</text>
</comment>
<proteinExistence type="inferred from homology"/>
<dbReference type="Proteomes" id="UP000325577">
    <property type="component" value="Linkage Group LG21"/>
</dbReference>
<evidence type="ECO:0000256" key="1">
    <source>
        <dbReference type="ARBA" id="ARBA00009995"/>
    </source>
</evidence>
<dbReference type="CDD" id="cd03784">
    <property type="entry name" value="GT1_Gtf-like"/>
    <property type="match status" value="1"/>
</dbReference>
<evidence type="ECO:0000256" key="2">
    <source>
        <dbReference type="ARBA" id="ARBA00022676"/>
    </source>
</evidence>
<evidence type="ECO:0000256" key="4">
    <source>
        <dbReference type="RuleBase" id="RU003718"/>
    </source>
</evidence>
<dbReference type="InterPro" id="IPR002213">
    <property type="entry name" value="UDP_glucos_trans"/>
</dbReference>
<dbReference type="Pfam" id="PF00201">
    <property type="entry name" value="UDPGT"/>
    <property type="match status" value="1"/>
</dbReference>
<dbReference type="PANTHER" id="PTHR11926:SF870">
    <property type="entry name" value="UDP-GLYCOSYLTRANSFERASE 75B1"/>
    <property type="match status" value="1"/>
</dbReference>
<dbReference type="FunFam" id="3.40.50.2000:FF:000237">
    <property type="entry name" value="Glycosyltransferase"/>
    <property type="match status" value="1"/>
</dbReference>